<feature type="region of interest" description="Disordered" evidence="2">
    <location>
        <begin position="698"/>
        <end position="814"/>
    </location>
</feature>
<feature type="compositionally biased region" description="Polar residues" evidence="2">
    <location>
        <begin position="318"/>
        <end position="329"/>
    </location>
</feature>
<feature type="compositionally biased region" description="Low complexity" evidence="2">
    <location>
        <begin position="330"/>
        <end position="346"/>
    </location>
</feature>
<feature type="compositionally biased region" description="Pro residues" evidence="2">
    <location>
        <begin position="728"/>
        <end position="741"/>
    </location>
</feature>
<evidence type="ECO:0000259" key="3">
    <source>
        <dbReference type="Pfam" id="PF25489"/>
    </source>
</evidence>
<feature type="compositionally biased region" description="Polar residues" evidence="2">
    <location>
        <begin position="269"/>
        <end position="302"/>
    </location>
</feature>
<organism evidence="4 5">
    <name type="scientific">Scylla paramamosain</name>
    <name type="common">Mud crab</name>
    <dbReference type="NCBI Taxonomy" id="85552"/>
    <lineage>
        <taxon>Eukaryota</taxon>
        <taxon>Metazoa</taxon>
        <taxon>Ecdysozoa</taxon>
        <taxon>Arthropoda</taxon>
        <taxon>Crustacea</taxon>
        <taxon>Multicrustacea</taxon>
        <taxon>Malacostraca</taxon>
        <taxon>Eumalacostraca</taxon>
        <taxon>Eucarida</taxon>
        <taxon>Decapoda</taxon>
        <taxon>Pleocyemata</taxon>
        <taxon>Brachyura</taxon>
        <taxon>Eubrachyura</taxon>
        <taxon>Portunoidea</taxon>
        <taxon>Portunidae</taxon>
        <taxon>Portuninae</taxon>
        <taxon>Scylla</taxon>
    </lineage>
</organism>
<feature type="compositionally biased region" description="Polar residues" evidence="2">
    <location>
        <begin position="412"/>
        <end position="428"/>
    </location>
</feature>
<proteinExistence type="predicted"/>
<feature type="domain" description="At5g54830-like" evidence="3">
    <location>
        <begin position="65"/>
        <end position="100"/>
    </location>
</feature>
<name>A0AAW0TTU1_SCYPA</name>
<gene>
    <name evidence="4" type="ORF">O3P69_010272</name>
</gene>
<dbReference type="InterPro" id="IPR052126">
    <property type="entry name" value="Spindle_Org/Thrombomodulin"/>
</dbReference>
<protein>
    <recommendedName>
        <fullName evidence="3">At5g54830-like domain-containing protein</fullName>
    </recommendedName>
</protein>
<evidence type="ECO:0000256" key="1">
    <source>
        <dbReference type="ARBA" id="ARBA00022737"/>
    </source>
</evidence>
<evidence type="ECO:0000313" key="5">
    <source>
        <dbReference type="Proteomes" id="UP001487740"/>
    </source>
</evidence>
<keyword evidence="1" id="KW-0677">Repeat</keyword>
<comment type="caution">
    <text evidence="4">The sequence shown here is derived from an EMBL/GenBank/DDBJ whole genome shotgun (WGS) entry which is preliminary data.</text>
</comment>
<feature type="compositionally biased region" description="Basic residues" evidence="2">
    <location>
        <begin position="636"/>
        <end position="648"/>
    </location>
</feature>
<dbReference type="Pfam" id="PF25489">
    <property type="entry name" value="At5g54830"/>
    <property type="match status" value="1"/>
</dbReference>
<feature type="region of interest" description="Disordered" evidence="2">
    <location>
        <begin position="399"/>
        <end position="495"/>
    </location>
</feature>
<dbReference type="PANTHER" id="PTHR24036:SF13">
    <property type="entry name" value="PROTEIN SKELETOR, ISOFORMS D_E"/>
    <property type="match status" value="1"/>
</dbReference>
<feature type="compositionally biased region" description="Polar residues" evidence="2">
    <location>
        <begin position="742"/>
        <end position="753"/>
    </location>
</feature>
<feature type="compositionally biased region" description="Polar residues" evidence="2">
    <location>
        <begin position="778"/>
        <end position="789"/>
    </location>
</feature>
<feature type="region of interest" description="Disordered" evidence="2">
    <location>
        <begin position="237"/>
        <end position="384"/>
    </location>
</feature>
<feature type="compositionally biased region" description="Basic and acidic residues" evidence="2">
    <location>
        <begin position="304"/>
        <end position="315"/>
    </location>
</feature>
<dbReference type="InterPro" id="IPR057443">
    <property type="entry name" value="At5g54830-like"/>
</dbReference>
<reference evidence="4 5" key="1">
    <citation type="submission" date="2023-03" db="EMBL/GenBank/DDBJ databases">
        <title>High-quality genome of Scylla paramamosain provides insights in environmental adaptation.</title>
        <authorList>
            <person name="Zhang L."/>
        </authorList>
    </citation>
    <scope>NUCLEOTIDE SEQUENCE [LARGE SCALE GENOMIC DNA]</scope>
    <source>
        <strain evidence="4">LZ_2023a</strain>
        <tissue evidence="4">Muscle</tissue>
    </source>
</reference>
<feature type="region of interest" description="Disordered" evidence="2">
    <location>
        <begin position="863"/>
        <end position="905"/>
    </location>
</feature>
<sequence>MHSRHLLNGSGFECLLVWSRIGKASLCPLALVVSVSGWRTRTSQQELSTPFGAYQRTLQLNCEEGQPGVLQWTPDANTPDTVYYQCFTHRYLGWKIRVLDRCEFEELAAAGSDTNPVVVPSPAASDYDYYDYYDGLGPHFDSNKIHGKVPSGAEPFPTTDSAEEAFSNLPDYQGDFDNFPFHLGPAAASPLSPTLPPSLRSTQAVPLGAPGFTFPKLPNLKSSTGFVNVSAFDNLNSSSFGKKEEEEEKEEEFPSRLQNHYAFSPPPSRATSASDKQTTPLKTNTVSSSLSTHQDLPSTPTWKDTLRSTPQEKRTHVSVLTSSTQNHPVSTLPSSTTTLSYPTRSPYKPPLSTQASTRNTRPSHASTSAHPTRTSFSPSSTSLKSQYYTTKLSSTLRTSFPASASHRPTRPASYSHTPFPHSQKSTIAAPTATRHPHHQSSHQQPEVITAPSLPPLPGQDPLLVQQHFHTPPPRRDPPLPRTTHSPPSTSLSDTFAQNFGFDPESVVYESDFRPVKKHPPGPVLAFEVSPSSSRPLNGPLPPHPPRFRYQVPHGPRTATNLGFTNRQVKIDGADESEEEGEVEAPAGGAPNPIYHHTVAFSESHAPLPLPIPMAPVLPLLGGAASNMPLKPARSSKTPRRRPRPRPHPNMRLAGPVGSVSRLGRPQPPARRLVASLIPLPEDHAVLAPQLVGPSVLQPVFPAPPPPPGRMGDLLPAASSPIYTSDGRPLPPDSIPGPPQLSTPPHQTSDSITGRPQVGPYRGEPPPPVPANVPHLAQFSKQSRPTSQRTAVPMPPLPGTTSQPAEYSPAGSAPRPVVMAAPKDKLAGTFGVAPSVPSPAPPPGTKKTHLTILKDVWAILTQGHPRDDAHPAHATHHQHHHHPHLYTSQHLDGFEGEPRCRRDEGD</sequence>
<feature type="region of interest" description="Disordered" evidence="2">
    <location>
        <begin position="573"/>
        <end position="594"/>
    </location>
</feature>
<accession>A0AAW0TTU1</accession>
<dbReference type="Proteomes" id="UP001487740">
    <property type="component" value="Unassembled WGS sequence"/>
</dbReference>
<evidence type="ECO:0000256" key="2">
    <source>
        <dbReference type="SAM" id="MobiDB-lite"/>
    </source>
</evidence>
<feature type="compositionally biased region" description="Low complexity" evidence="2">
    <location>
        <begin position="372"/>
        <end position="384"/>
    </location>
</feature>
<evidence type="ECO:0000313" key="4">
    <source>
        <dbReference type="EMBL" id="KAK8390468.1"/>
    </source>
</evidence>
<dbReference type="PANTHER" id="PTHR24036">
    <property type="entry name" value="SKELETOR-RELATED"/>
    <property type="match status" value="1"/>
</dbReference>
<dbReference type="AlphaFoldDB" id="A0AAW0TTU1"/>
<feature type="compositionally biased region" description="Basic residues" evidence="2">
    <location>
        <begin position="872"/>
        <end position="883"/>
    </location>
</feature>
<feature type="region of interest" description="Disordered" evidence="2">
    <location>
        <begin position="625"/>
        <end position="667"/>
    </location>
</feature>
<feature type="compositionally biased region" description="Polar residues" evidence="2">
    <location>
        <begin position="351"/>
        <end position="371"/>
    </location>
</feature>
<keyword evidence="5" id="KW-1185">Reference proteome</keyword>
<feature type="compositionally biased region" description="Polar residues" evidence="2">
    <location>
        <begin position="484"/>
        <end position="495"/>
    </location>
</feature>
<feature type="compositionally biased region" description="Acidic residues" evidence="2">
    <location>
        <begin position="573"/>
        <end position="582"/>
    </location>
</feature>
<dbReference type="EMBL" id="JARAKH010000025">
    <property type="protein sequence ID" value="KAK8390468.1"/>
    <property type="molecule type" value="Genomic_DNA"/>
</dbReference>
<feature type="compositionally biased region" description="Basic and acidic residues" evidence="2">
    <location>
        <begin position="891"/>
        <end position="905"/>
    </location>
</feature>